<keyword evidence="5" id="KW-0067">ATP-binding</keyword>
<gene>
    <name evidence="7" type="ORF">AMS69_15395</name>
    <name evidence="8" type="ORF">GOC83_07865</name>
</gene>
<keyword evidence="9" id="KW-1185">Reference proteome</keyword>
<evidence type="ECO:0000256" key="3">
    <source>
        <dbReference type="ARBA" id="ARBA00022679"/>
    </source>
</evidence>
<dbReference type="STRING" id="1705562.AMS69_15395"/>
<feature type="domain" description="Cobalamin adenosyltransferase-like" evidence="6">
    <location>
        <begin position="3"/>
        <end position="164"/>
    </location>
</feature>
<reference evidence="7 9" key="1">
    <citation type="submission" date="2015-08" db="EMBL/GenBank/DDBJ databases">
        <title>Genomes of Isolates from Cabo Rojo, PR.</title>
        <authorList>
            <person name="Sanchez-Nieves R.L."/>
            <person name="Montalvo-Rodriguez R."/>
        </authorList>
    </citation>
    <scope>NUCLEOTIDE SEQUENCE [LARGE SCALE GENOMIC DNA]</scope>
    <source>
        <strain evidence="7 9">SL3</strain>
    </source>
</reference>
<dbReference type="GO" id="GO:0005524">
    <property type="term" value="F:ATP binding"/>
    <property type="evidence" value="ECO:0007669"/>
    <property type="project" value="UniProtKB-KW"/>
</dbReference>
<dbReference type="GO" id="GO:0005737">
    <property type="term" value="C:cytoplasm"/>
    <property type="evidence" value="ECO:0007669"/>
    <property type="project" value="UniProtKB-SubCell"/>
</dbReference>
<protein>
    <submittedName>
        <fullName evidence="8">Cob(I)yrinic acid a,c-diamide adenosyltransferase</fullName>
        <ecNumber evidence="8">2.5.1.17</ecNumber>
    </submittedName>
    <submittedName>
        <fullName evidence="7">Cobalamin adenosyltransferase</fullName>
    </submittedName>
</protein>
<dbReference type="GO" id="GO:0008817">
    <property type="term" value="F:corrinoid adenosyltransferase activity"/>
    <property type="evidence" value="ECO:0007669"/>
    <property type="project" value="UniProtKB-EC"/>
</dbReference>
<evidence type="ECO:0000313" key="8">
    <source>
        <dbReference type="EMBL" id="NLV06043.1"/>
    </source>
</evidence>
<evidence type="ECO:0000256" key="2">
    <source>
        <dbReference type="ARBA" id="ARBA00022490"/>
    </source>
</evidence>
<evidence type="ECO:0000256" key="1">
    <source>
        <dbReference type="ARBA" id="ARBA00004496"/>
    </source>
</evidence>
<dbReference type="PANTHER" id="PTHR12213">
    <property type="entry name" value="CORRINOID ADENOSYLTRANSFERASE"/>
    <property type="match status" value="1"/>
</dbReference>
<dbReference type="GeneID" id="35220660"/>
<dbReference type="SUPFAM" id="SSF89028">
    <property type="entry name" value="Cobalamin adenosyltransferase-like"/>
    <property type="match status" value="1"/>
</dbReference>
<keyword evidence="4" id="KW-0547">Nucleotide-binding</keyword>
<evidence type="ECO:0000313" key="7">
    <source>
        <dbReference type="EMBL" id="KOX91933.1"/>
    </source>
</evidence>
<evidence type="ECO:0000313" key="9">
    <source>
        <dbReference type="Proteomes" id="UP000037729"/>
    </source>
</evidence>
<comment type="subcellular location">
    <subcellularLocation>
        <location evidence="1">Cytoplasm</location>
    </subcellularLocation>
</comment>
<name>A0A0N0U8T8_9EURY</name>
<dbReference type="FunFam" id="1.20.1200.10:FF:000003">
    <property type="entry name" value="ATP:cob(I)alamin adenosyltransferase"/>
    <property type="match status" value="1"/>
</dbReference>
<dbReference type="EC" id="2.5.1.17" evidence="8"/>
<dbReference type="Proteomes" id="UP000037729">
    <property type="component" value="Unassembled WGS sequence"/>
</dbReference>
<proteinExistence type="predicted"/>
<organism evidence="7 9">
    <name type="scientific">Haloarcula rubripromontorii</name>
    <dbReference type="NCBI Taxonomy" id="1705562"/>
    <lineage>
        <taxon>Archaea</taxon>
        <taxon>Methanobacteriati</taxon>
        <taxon>Methanobacteriota</taxon>
        <taxon>Stenosarchaea group</taxon>
        <taxon>Halobacteria</taxon>
        <taxon>Halobacteriales</taxon>
        <taxon>Haloarculaceae</taxon>
        <taxon>Haloarcula</taxon>
    </lineage>
</organism>
<dbReference type="PATRIC" id="fig|1705562.3.peg.3982"/>
<dbReference type="Pfam" id="PF01923">
    <property type="entry name" value="Cob_adeno_trans"/>
    <property type="match status" value="1"/>
</dbReference>
<dbReference type="InterPro" id="IPR016030">
    <property type="entry name" value="CblAdoTrfase-like"/>
</dbReference>
<comment type="caution">
    <text evidence="7">The sequence shown here is derived from an EMBL/GenBank/DDBJ whole genome shotgun (WGS) entry which is preliminary data.</text>
</comment>
<evidence type="ECO:0000256" key="4">
    <source>
        <dbReference type="ARBA" id="ARBA00022741"/>
    </source>
</evidence>
<dbReference type="Gene3D" id="1.20.1200.10">
    <property type="entry name" value="Cobalamin adenosyltransferase-like"/>
    <property type="match status" value="1"/>
</dbReference>
<dbReference type="EMBL" id="WOWB01000001">
    <property type="protein sequence ID" value="NLV06043.1"/>
    <property type="molecule type" value="Genomic_DNA"/>
</dbReference>
<keyword evidence="3 7" id="KW-0808">Transferase</keyword>
<reference evidence="8" key="2">
    <citation type="submission" date="2019-12" db="EMBL/GenBank/DDBJ databases">
        <title>The whole-genome sequencing of Haloarcula japonica strain pws8.</title>
        <authorList>
            <person name="Verma D.K."/>
            <person name="Gopal K."/>
            <person name="Prasad E.S."/>
        </authorList>
    </citation>
    <scope>NUCLEOTIDE SEQUENCE</scope>
    <source>
        <strain evidence="8">Pws8</strain>
    </source>
</reference>
<evidence type="ECO:0000256" key="5">
    <source>
        <dbReference type="ARBA" id="ARBA00022840"/>
    </source>
</evidence>
<dbReference type="EMBL" id="LIUF01000005">
    <property type="protein sequence ID" value="KOX91933.1"/>
    <property type="molecule type" value="Genomic_DNA"/>
</dbReference>
<dbReference type="InterPro" id="IPR036451">
    <property type="entry name" value="CblAdoTrfase-like_sf"/>
</dbReference>
<dbReference type="PANTHER" id="PTHR12213:SF0">
    <property type="entry name" value="CORRINOID ADENOSYLTRANSFERASE MMAB"/>
    <property type="match status" value="1"/>
</dbReference>
<dbReference type="RefSeq" id="WP_053968960.1">
    <property type="nucleotide sequence ID" value="NZ_JAWJXX010000004.1"/>
</dbReference>
<evidence type="ECO:0000259" key="6">
    <source>
        <dbReference type="Pfam" id="PF01923"/>
    </source>
</evidence>
<sequence length="178" mass="20034">MTIYTGRGDQGQTDLRNMERVSKDSRRIEAYGTVDEVNALVGVVRPTGHDDIDEKLRVIQNHLHIVQADFANPSPEEDDPRIQESHVETLEDLIDEADSELDPLESFILPSGSEPGAKLHHARAVCRRAERRCVSFAAEEAGVNETAIIYLNRLSDALFTLARLVNKREGIREENPEY</sequence>
<dbReference type="InterPro" id="IPR029499">
    <property type="entry name" value="PduO-typ"/>
</dbReference>
<keyword evidence="2" id="KW-0963">Cytoplasm</keyword>
<dbReference type="AlphaFoldDB" id="A0A0N0U8T8"/>
<dbReference type="NCBIfam" id="TIGR00636">
    <property type="entry name" value="PduO_Nterm"/>
    <property type="match status" value="1"/>
</dbReference>
<dbReference type="Proteomes" id="UP000610611">
    <property type="component" value="Unassembled WGS sequence"/>
</dbReference>
<accession>A0A0N0U8T8</accession>
<dbReference type="OrthoDB" id="4665at2157"/>